<dbReference type="GO" id="GO:0006782">
    <property type="term" value="P:protoporphyrinogen IX biosynthetic process"/>
    <property type="evidence" value="ECO:0007669"/>
    <property type="project" value="UniProtKB-UniRule"/>
</dbReference>
<comment type="similarity">
    <text evidence="3 11">Belongs to the protoporphyrinogen/coproporphyrinogen oxidase family. Protoporphyrinogen oxidase subfamily.</text>
</comment>
<keyword evidence="9 11" id="KW-0627">Porphyrin biosynthesis</keyword>
<comment type="pathway">
    <text evidence="2 11">Porphyrin-containing compound metabolism; protoporphyrin-IX biosynthesis; protoporphyrin-IX from protoporphyrinogen-IX: step 1/1.</text>
</comment>
<dbReference type="PANTHER" id="PTHR42923:SF3">
    <property type="entry name" value="PROTOPORPHYRINOGEN OXIDASE"/>
    <property type="match status" value="1"/>
</dbReference>
<evidence type="ECO:0000256" key="9">
    <source>
        <dbReference type="ARBA" id="ARBA00023244"/>
    </source>
</evidence>
<evidence type="ECO:0000256" key="5">
    <source>
        <dbReference type="ARBA" id="ARBA00022630"/>
    </source>
</evidence>
<evidence type="ECO:0000313" key="13">
    <source>
        <dbReference type="EMBL" id="KAF2147139.1"/>
    </source>
</evidence>
<dbReference type="InterPro" id="IPR036188">
    <property type="entry name" value="FAD/NAD-bd_sf"/>
</dbReference>
<evidence type="ECO:0000256" key="3">
    <source>
        <dbReference type="ARBA" id="ARBA00010551"/>
    </source>
</evidence>
<evidence type="ECO:0000313" key="14">
    <source>
        <dbReference type="Proteomes" id="UP000799438"/>
    </source>
</evidence>
<proteinExistence type="inferred from homology"/>
<evidence type="ECO:0000256" key="10">
    <source>
        <dbReference type="ARBA" id="ARBA00047554"/>
    </source>
</evidence>
<evidence type="ECO:0000256" key="8">
    <source>
        <dbReference type="ARBA" id="ARBA00023133"/>
    </source>
</evidence>
<dbReference type="Pfam" id="PF01593">
    <property type="entry name" value="Amino_oxidase"/>
    <property type="match status" value="1"/>
</dbReference>
<keyword evidence="14" id="KW-1185">Reference proteome</keyword>
<evidence type="ECO:0000256" key="4">
    <source>
        <dbReference type="ARBA" id="ARBA00012867"/>
    </source>
</evidence>
<accession>A0A6A6BSP7</accession>
<dbReference type="Proteomes" id="UP000799438">
    <property type="component" value="Unassembled WGS sequence"/>
</dbReference>
<dbReference type="InterPro" id="IPR050464">
    <property type="entry name" value="Zeta_carotene_desat/Oxidored"/>
</dbReference>
<evidence type="ECO:0000256" key="11">
    <source>
        <dbReference type="RuleBase" id="RU367069"/>
    </source>
</evidence>
<gene>
    <name evidence="13" type="ORF">K452DRAFT_282124</name>
</gene>
<dbReference type="InterPro" id="IPR004572">
    <property type="entry name" value="Protoporphyrinogen_oxidase"/>
</dbReference>
<evidence type="ECO:0000256" key="2">
    <source>
        <dbReference type="ARBA" id="ARBA00005073"/>
    </source>
</evidence>
<dbReference type="SUPFAM" id="SSF54373">
    <property type="entry name" value="FAD-linked reductases, C-terminal domain"/>
    <property type="match status" value="1"/>
</dbReference>
<dbReference type="Gene3D" id="3.50.50.60">
    <property type="entry name" value="FAD/NAD(P)-binding domain"/>
    <property type="match status" value="1"/>
</dbReference>
<dbReference type="GeneID" id="54297035"/>
<evidence type="ECO:0000256" key="6">
    <source>
        <dbReference type="ARBA" id="ARBA00022827"/>
    </source>
</evidence>
<keyword evidence="8 11" id="KW-0350">Heme biosynthesis</keyword>
<evidence type="ECO:0000256" key="1">
    <source>
        <dbReference type="ARBA" id="ARBA00002600"/>
    </source>
</evidence>
<keyword evidence="6 11" id="KW-0274">FAD</keyword>
<name>A0A6A6BSP7_9PEZI</name>
<dbReference type="SUPFAM" id="SSF51905">
    <property type="entry name" value="FAD/NAD(P)-binding domain"/>
    <property type="match status" value="1"/>
</dbReference>
<organism evidence="13 14">
    <name type="scientific">Aplosporella prunicola CBS 121167</name>
    <dbReference type="NCBI Taxonomy" id="1176127"/>
    <lineage>
        <taxon>Eukaryota</taxon>
        <taxon>Fungi</taxon>
        <taxon>Dikarya</taxon>
        <taxon>Ascomycota</taxon>
        <taxon>Pezizomycotina</taxon>
        <taxon>Dothideomycetes</taxon>
        <taxon>Dothideomycetes incertae sedis</taxon>
        <taxon>Botryosphaeriales</taxon>
        <taxon>Aplosporellaceae</taxon>
        <taxon>Aplosporella</taxon>
    </lineage>
</organism>
<keyword evidence="7 11" id="KW-0560">Oxidoreductase</keyword>
<dbReference type="InterPro" id="IPR002937">
    <property type="entry name" value="Amino_oxidase"/>
</dbReference>
<dbReference type="GO" id="GO:0004729">
    <property type="term" value="F:oxygen-dependent protoporphyrinogen oxidase activity"/>
    <property type="evidence" value="ECO:0007669"/>
    <property type="project" value="UniProtKB-UniRule"/>
</dbReference>
<dbReference type="RefSeq" id="XP_033402847.1">
    <property type="nucleotide sequence ID" value="XM_033539539.1"/>
</dbReference>
<feature type="domain" description="Amine oxidase" evidence="12">
    <location>
        <begin position="74"/>
        <end position="576"/>
    </location>
</feature>
<comment type="function">
    <text evidence="1 11">Catalyzes the 6-electron oxidation of protoporphyrinogen-IX to form protoporphyrin-IX.</text>
</comment>
<evidence type="ECO:0000259" key="12">
    <source>
        <dbReference type="Pfam" id="PF01593"/>
    </source>
</evidence>
<comment type="cofactor">
    <cofactor evidence="11">
        <name>FAD</name>
        <dbReference type="ChEBI" id="CHEBI:57692"/>
    </cofactor>
    <text evidence="11">Binds 1 FAD per subunit.</text>
</comment>
<dbReference type="AlphaFoldDB" id="A0A6A6BSP7"/>
<keyword evidence="5 11" id="KW-0285">Flavoprotein</keyword>
<dbReference type="UniPathway" id="UPA00251">
    <property type="reaction ID" value="UER00324"/>
</dbReference>
<dbReference type="OrthoDB" id="438553at2759"/>
<dbReference type="PANTHER" id="PTHR42923">
    <property type="entry name" value="PROTOPORPHYRINOGEN OXIDASE"/>
    <property type="match status" value="1"/>
</dbReference>
<comment type="subcellular location">
    <subcellularLocation>
        <location evidence="11">Mitochondrion inner membrane</location>
    </subcellularLocation>
</comment>
<dbReference type="EC" id="1.3.3.4" evidence="4 11"/>
<dbReference type="NCBIfam" id="TIGR00562">
    <property type="entry name" value="proto_IX_ox"/>
    <property type="match status" value="1"/>
</dbReference>
<sequence length="611" mass="66367">MQFRRHALLRHSMHIVQQHPLKATAASRGLLTTSTLLRTTTAATPTTTTNNNNGRRNYASATAVKDVAVLGGGLTGLASAHFLARELPHAKITVYERSARVGGWLHSVRKPVPGGGEVVFEQGPRTIRQANTALAMTHLIQDLGLTNEVMYTSRKSPAALNRYIYYPNHLVLMPGPSQNLYASLYRLMTEPIFNGWMKGFFGEVFRQPRSEDVEDESVAEFLSRRLGGSTLPDNLASAVMHGIYAGDIYKLSAKSLLPFQWWLERKHGGLLKGLVEVQKEPGVPVPVRDAEFMQSFENGPALAPDFWAKLKDASVFSFKGGIQTLIDGLESSLRKHKNVTIKQNVGIKGLEKDATTERVKVWTHDSASPTKPDSLKTHDFIVSTLQGAAFSAIASPQGKPSLVPSLGDIPATTVMVVNLFFPSPALTPVRGFGYLIPRSVPFEQNPERALGVIFDSDALPGQDTAQGTKLTVMLGGHWWDGWPSEAIDAAAEDGVAAARTVLARHLGITMDPVASHVAVHRNCIPQYTVGHSAQLQRAHQDLRRAYAGRVVVAGNSYTGVGVNDCVRAARDVAMHVGADGIMPNRTGLEMFAEKQQWTRMKSPVKIGGGGA</sequence>
<dbReference type="GO" id="GO:0005743">
    <property type="term" value="C:mitochondrial inner membrane"/>
    <property type="evidence" value="ECO:0007669"/>
    <property type="project" value="UniProtKB-SubCell"/>
</dbReference>
<evidence type="ECO:0000256" key="7">
    <source>
        <dbReference type="ARBA" id="ARBA00023002"/>
    </source>
</evidence>
<protein>
    <recommendedName>
        <fullName evidence="4 11">Protoporphyrinogen oxidase</fullName>
        <ecNumber evidence="4 11">1.3.3.4</ecNumber>
    </recommendedName>
</protein>
<comment type="catalytic activity">
    <reaction evidence="10 11">
        <text>protoporphyrinogen IX + 3 O2 = protoporphyrin IX + 3 H2O2</text>
        <dbReference type="Rhea" id="RHEA:25576"/>
        <dbReference type="ChEBI" id="CHEBI:15379"/>
        <dbReference type="ChEBI" id="CHEBI:16240"/>
        <dbReference type="ChEBI" id="CHEBI:57306"/>
        <dbReference type="ChEBI" id="CHEBI:57307"/>
        <dbReference type="EC" id="1.3.3.4"/>
    </reaction>
</comment>
<dbReference type="PRINTS" id="PR00419">
    <property type="entry name" value="ADXRDTASE"/>
</dbReference>
<dbReference type="EMBL" id="ML995474">
    <property type="protein sequence ID" value="KAF2147139.1"/>
    <property type="molecule type" value="Genomic_DNA"/>
</dbReference>
<reference evidence="13" key="1">
    <citation type="journal article" date="2020" name="Stud. Mycol.">
        <title>101 Dothideomycetes genomes: a test case for predicting lifestyles and emergence of pathogens.</title>
        <authorList>
            <person name="Haridas S."/>
            <person name="Albert R."/>
            <person name="Binder M."/>
            <person name="Bloem J."/>
            <person name="Labutti K."/>
            <person name="Salamov A."/>
            <person name="Andreopoulos B."/>
            <person name="Baker S."/>
            <person name="Barry K."/>
            <person name="Bills G."/>
            <person name="Bluhm B."/>
            <person name="Cannon C."/>
            <person name="Castanera R."/>
            <person name="Culley D."/>
            <person name="Daum C."/>
            <person name="Ezra D."/>
            <person name="Gonzalez J."/>
            <person name="Henrissat B."/>
            <person name="Kuo A."/>
            <person name="Liang C."/>
            <person name="Lipzen A."/>
            <person name="Lutzoni F."/>
            <person name="Magnuson J."/>
            <person name="Mondo S."/>
            <person name="Nolan M."/>
            <person name="Ohm R."/>
            <person name="Pangilinan J."/>
            <person name="Park H.-J."/>
            <person name="Ramirez L."/>
            <person name="Alfaro M."/>
            <person name="Sun H."/>
            <person name="Tritt A."/>
            <person name="Yoshinaga Y."/>
            <person name="Zwiers L.-H."/>
            <person name="Turgeon B."/>
            <person name="Goodwin S."/>
            <person name="Spatafora J."/>
            <person name="Crous P."/>
            <person name="Grigoriev I."/>
        </authorList>
    </citation>
    <scope>NUCLEOTIDE SEQUENCE</scope>
    <source>
        <strain evidence="13">CBS 121167</strain>
    </source>
</reference>